<dbReference type="PANTHER" id="PTHR32305">
    <property type="match status" value="1"/>
</dbReference>
<evidence type="ECO:0000313" key="3">
    <source>
        <dbReference type="Proteomes" id="UP000032232"/>
    </source>
</evidence>
<comment type="caution">
    <text evidence="2">The sequence shown here is derived from an EMBL/GenBank/DDBJ whole genome shotgun (WGS) entry which is preliminary data.</text>
</comment>
<name>A0A0D1ELR2_9RHOB</name>
<dbReference type="EC" id="3.1.-.-" evidence="2"/>
<dbReference type="Proteomes" id="UP000032232">
    <property type="component" value="Unassembled WGS sequence"/>
</dbReference>
<dbReference type="Gene3D" id="2.180.10.10">
    <property type="entry name" value="RHS repeat-associated core"/>
    <property type="match status" value="1"/>
</dbReference>
<gene>
    <name evidence="2" type="primary">rhsC_3</name>
    <name evidence="2" type="ORF">jaqu_03530</name>
</gene>
<dbReference type="EMBL" id="JYFE01000011">
    <property type="protein sequence ID" value="KIT17881.1"/>
    <property type="molecule type" value="Genomic_DNA"/>
</dbReference>
<protein>
    <submittedName>
        <fullName evidence="2">RhsC_3 protein</fullName>
        <ecNumber evidence="2">3.1.-.-</ecNumber>
    </submittedName>
</protein>
<dbReference type="PRINTS" id="PR00394">
    <property type="entry name" value="RHSPROTEIN"/>
</dbReference>
<dbReference type="STRING" id="935700.jaqu_03530"/>
<evidence type="ECO:0000256" key="1">
    <source>
        <dbReference type="SAM" id="MobiDB-lite"/>
    </source>
</evidence>
<dbReference type="NCBIfam" id="TIGR03696">
    <property type="entry name" value="Rhs_assc_core"/>
    <property type="match status" value="1"/>
</dbReference>
<dbReference type="GO" id="GO:0016787">
    <property type="term" value="F:hydrolase activity"/>
    <property type="evidence" value="ECO:0007669"/>
    <property type="project" value="UniProtKB-KW"/>
</dbReference>
<dbReference type="AlphaFoldDB" id="A0A0D1ELR2"/>
<proteinExistence type="predicted"/>
<organism evidence="2 3">
    <name type="scientific">Jannaschia aquimarina</name>
    <dbReference type="NCBI Taxonomy" id="935700"/>
    <lineage>
        <taxon>Bacteria</taxon>
        <taxon>Pseudomonadati</taxon>
        <taxon>Pseudomonadota</taxon>
        <taxon>Alphaproteobacteria</taxon>
        <taxon>Rhodobacterales</taxon>
        <taxon>Roseobacteraceae</taxon>
        <taxon>Jannaschia</taxon>
    </lineage>
</organism>
<feature type="region of interest" description="Disordered" evidence="1">
    <location>
        <begin position="204"/>
        <end position="224"/>
    </location>
</feature>
<accession>A0A0D1ELR2</accession>
<dbReference type="InterPro" id="IPR050708">
    <property type="entry name" value="T6SS_VgrG/RHS"/>
</dbReference>
<dbReference type="InterPro" id="IPR022385">
    <property type="entry name" value="Rhs_assc_core"/>
</dbReference>
<dbReference type="PATRIC" id="fig|935700.4.peg.379"/>
<keyword evidence="3" id="KW-1185">Reference proteome</keyword>
<evidence type="ECO:0000313" key="2">
    <source>
        <dbReference type="EMBL" id="KIT17881.1"/>
    </source>
</evidence>
<sequence>MDLRFPGQWFQAESGLHQNWMRDYDPTTGRYIQADPLGLVDGASVYGYALQSPMRWTDPTGEAIPAVVWFGVKVGTAFLGGWEVGKAIGEAYLEACHSGAGITGGEAAIIAANAALEVSNPLGKVTTAGRFASRSVRQGTERVQRWMSRAELDATRKTGLLRGGRDGVHYVTDAANSTAKRARQRSALPQTPEVRVTLDVPAGTFSKPTRVEPNFGMPGGGLERTATGSVRVRIVKVDGRR</sequence>
<keyword evidence="2" id="KW-0378">Hydrolase</keyword>
<dbReference type="OrthoDB" id="7620568at2"/>
<dbReference type="PANTHER" id="PTHR32305:SF15">
    <property type="entry name" value="PROTEIN RHSA-RELATED"/>
    <property type="match status" value="1"/>
</dbReference>
<reference evidence="2 3" key="1">
    <citation type="submission" date="2015-02" db="EMBL/GenBank/DDBJ databases">
        <title>Genome Sequence of Jannaschia aquimarina DSM28248, a member of the Roseobacter clade.</title>
        <authorList>
            <person name="Voget S."/>
            <person name="Daniel R."/>
        </authorList>
    </citation>
    <scope>NUCLEOTIDE SEQUENCE [LARGE SCALE GENOMIC DNA]</scope>
    <source>
        <strain evidence="2 3">GSW-M26</strain>
    </source>
</reference>
<dbReference type="RefSeq" id="WP_084629284.1">
    <property type="nucleotide sequence ID" value="NZ_FZPF01000011.1"/>
</dbReference>